<accession>A0A261XTA4</accession>
<keyword evidence="4" id="KW-0547">Nucleotide-binding</keyword>
<comment type="caution">
    <text evidence="8">The sequence shown here is derived from an EMBL/GenBank/DDBJ whole genome shotgun (WGS) entry which is preliminary data.</text>
</comment>
<feature type="compositionally biased region" description="Polar residues" evidence="6">
    <location>
        <begin position="664"/>
        <end position="674"/>
    </location>
</feature>
<sequence length="730" mass="80993">YMKSNYPFHIESCKENIQVITGEKEGIYGWLAINYLMGGFEVDSDQNDQNLHTFGFLDMGGASAQIAFEPEHHQRQEHSDDLTQVTLKTLDGKRLDYDVFVTTFLGYGSNEARRRYLEERMRTRYAESNDNQLKDMLDDKHALHLDDPCLPRDLNVTDTTSTSVALSLHGTGSFSECLSYTLPLLNKTVSCPTEPCLFNGVHTPSIDFQVNRFVGISEYWYSSHDILGLGGVYDFVEFEKKATDFCASKWDFILADHQHEGSASAGIEVQRLEMQCFKAAWIVNVLHNGIGLPRIVDPGGAGSKAQETEILEQSKNSVESKHWKPPLQSINTINDIQVSWTLGVALLEASKSLKIVDNGSSPNHNTDDERPHPIGEHGLQNSENIGTIADDGGQLPPIEFLEPESQSGRLLGKYDQQSTFGLSIVIVFMILSCIGVWLLYRQRNRKRRGVLDSSDYRRLDRMESAPNGPPPPYSPPALSYVNSLLRRATHPLGNFAHLLRQMLSHDEQTLPEYNLGPNDGSIPLQNNPSIVIQNNITLRSAPPRPPIIGRNYWRKKRYSGDSSSIMSSPTGAASSALTKESKLANGEFGLSSRNNSFTNLANRSKSSNDIAGTYADAQPSTNVMHTSHSFSHVDRPRSRVGLPIVELDEDEFHPNIPRADKSRVTTPPRQSSEQLHPPPSFFLSTPSPDTTGSASNSATLTPSSSFLSNSYSPARSTPTARSRSPAFHDE</sequence>
<dbReference type="PANTHER" id="PTHR11782">
    <property type="entry name" value="ADENOSINE/GUANOSINE DIPHOSPHATASE"/>
    <property type="match status" value="1"/>
</dbReference>
<evidence type="ECO:0008006" key="10">
    <source>
        <dbReference type="Google" id="ProtNLM"/>
    </source>
</evidence>
<gene>
    <name evidence="8" type="ORF">BZG36_05607</name>
</gene>
<keyword evidence="9" id="KW-1185">Reference proteome</keyword>
<dbReference type="GO" id="GO:0004382">
    <property type="term" value="F:GDP phosphatase activity"/>
    <property type="evidence" value="ECO:0007669"/>
    <property type="project" value="TreeGrafter"/>
</dbReference>
<feature type="binding site" evidence="4">
    <location>
        <begin position="61"/>
        <end position="65"/>
    </location>
    <ligand>
        <name>ATP</name>
        <dbReference type="ChEBI" id="CHEBI:30616"/>
    </ligand>
</feature>
<dbReference type="Proteomes" id="UP000242875">
    <property type="component" value="Unassembled WGS sequence"/>
</dbReference>
<dbReference type="GO" id="GO:0017111">
    <property type="term" value="F:ribonucleoside triphosphate phosphatase activity"/>
    <property type="evidence" value="ECO:0007669"/>
    <property type="project" value="TreeGrafter"/>
</dbReference>
<feature type="compositionally biased region" description="Polar residues" evidence="6">
    <location>
        <begin position="692"/>
        <end position="702"/>
    </location>
</feature>
<evidence type="ECO:0000256" key="1">
    <source>
        <dbReference type="ARBA" id="ARBA00009283"/>
    </source>
</evidence>
<comment type="similarity">
    <text evidence="1 5">Belongs to the GDA1/CD39 NTPase family.</text>
</comment>
<proteinExistence type="inferred from homology"/>
<evidence type="ECO:0000256" key="6">
    <source>
        <dbReference type="SAM" id="MobiDB-lite"/>
    </source>
</evidence>
<feature type="compositionally biased region" description="Polar residues" evidence="6">
    <location>
        <begin position="618"/>
        <end position="630"/>
    </location>
</feature>
<evidence type="ECO:0000256" key="4">
    <source>
        <dbReference type="PIRSR" id="PIRSR600407-2"/>
    </source>
</evidence>
<dbReference type="GO" id="GO:0005794">
    <property type="term" value="C:Golgi apparatus"/>
    <property type="evidence" value="ECO:0007669"/>
    <property type="project" value="TreeGrafter"/>
</dbReference>
<dbReference type="Gene3D" id="3.30.420.150">
    <property type="entry name" value="Exopolyphosphatase. Domain 2"/>
    <property type="match status" value="1"/>
</dbReference>
<feature type="region of interest" description="Disordered" evidence="6">
    <location>
        <begin position="357"/>
        <end position="388"/>
    </location>
</feature>
<keyword evidence="2 5" id="KW-0378">Hydrolase</keyword>
<keyword evidence="4" id="KW-0067">ATP-binding</keyword>
<dbReference type="GO" id="GO:0045134">
    <property type="term" value="F:UDP phosphatase activity"/>
    <property type="evidence" value="ECO:0007669"/>
    <property type="project" value="TreeGrafter"/>
</dbReference>
<evidence type="ECO:0000256" key="5">
    <source>
        <dbReference type="RuleBase" id="RU003833"/>
    </source>
</evidence>
<dbReference type="OrthoDB" id="6372431at2759"/>
<feature type="compositionally biased region" description="Low complexity" evidence="6">
    <location>
        <begin position="681"/>
        <end position="691"/>
    </location>
</feature>
<organism evidence="8 9">
    <name type="scientific">Bifiguratus adelaidae</name>
    <dbReference type="NCBI Taxonomy" id="1938954"/>
    <lineage>
        <taxon>Eukaryota</taxon>
        <taxon>Fungi</taxon>
        <taxon>Fungi incertae sedis</taxon>
        <taxon>Mucoromycota</taxon>
        <taxon>Mucoromycotina</taxon>
        <taxon>Endogonomycetes</taxon>
        <taxon>Endogonales</taxon>
        <taxon>Endogonales incertae sedis</taxon>
        <taxon>Bifiguratus</taxon>
    </lineage>
</organism>
<feature type="non-terminal residue" evidence="8">
    <location>
        <position position="1"/>
    </location>
</feature>
<keyword evidence="7" id="KW-1133">Transmembrane helix</keyword>
<name>A0A261XTA4_9FUNG</name>
<dbReference type="EMBL" id="MVBO01000293">
    <property type="protein sequence ID" value="OZJ01589.1"/>
    <property type="molecule type" value="Genomic_DNA"/>
</dbReference>
<evidence type="ECO:0000256" key="3">
    <source>
        <dbReference type="PIRSR" id="PIRSR600407-1"/>
    </source>
</evidence>
<feature type="transmembrane region" description="Helical" evidence="7">
    <location>
        <begin position="420"/>
        <end position="440"/>
    </location>
</feature>
<dbReference type="GO" id="GO:0005524">
    <property type="term" value="F:ATP binding"/>
    <property type="evidence" value="ECO:0007669"/>
    <property type="project" value="UniProtKB-KW"/>
</dbReference>
<evidence type="ECO:0000256" key="7">
    <source>
        <dbReference type="SAM" id="Phobius"/>
    </source>
</evidence>
<keyword evidence="7" id="KW-0812">Transmembrane</keyword>
<feature type="compositionally biased region" description="Basic and acidic residues" evidence="6">
    <location>
        <begin position="365"/>
        <end position="375"/>
    </location>
</feature>
<dbReference type="InterPro" id="IPR000407">
    <property type="entry name" value="GDA1_CD39_NTPase"/>
</dbReference>
<dbReference type="AlphaFoldDB" id="A0A261XTA4"/>
<dbReference type="GO" id="GO:0006256">
    <property type="term" value="P:UDP catabolic process"/>
    <property type="evidence" value="ECO:0007669"/>
    <property type="project" value="TreeGrafter"/>
</dbReference>
<dbReference type="PROSITE" id="PS01238">
    <property type="entry name" value="GDA1_CD39_NTPASE"/>
    <property type="match status" value="1"/>
</dbReference>
<keyword evidence="7" id="KW-0472">Membrane</keyword>
<protein>
    <recommendedName>
        <fullName evidence="10">Golgi apyrase</fullName>
    </recommendedName>
</protein>
<dbReference type="GO" id="GO:0016020">
    <property type="term" value="C:membrane"/>
    <property type="evidence" value="ECO:0007669"/>
    <property type="project" value="TreeGrafter"/>
</dbReference>
<feature type="compositionally biased region" description="Low complexity" evidence="6">
    <location>
        <begin position="703"/>
        <end position="712"/>
    </location>
</feature>
<dbReference type="PANTHER" id="PTHR11782:SF121">
    <property type="entry name" value="NUCLEOSIDE-DIPHOSPHATASE MIG-23"/>
    <property type="match status" value="1"/>
</dbReference>
<reference evidence="8 9" key="1">
    <citation type="journal article" date="2017" name="Mycologia">
        <title>Bifiguratus adelaidae, gen. et sp. nov., a new member of Mucoromycotina in endophytic and soil-dwelling habitats.</title>
        <authorList>
            <person name="Torres-Cruz T.J."/>
            <person name="Billingsley Tobias T.L."/>
            <person name="Almatruk M."/>
            <person name="Hesse C."/>
            <person name="Kuske C.R."/>
            <person name="Desiro A."/>
            <person name="Benucci G.M."/>
            <person name="Bonito G."/>
            <person name="Stajich J.E."/>
            <person name="Dunlap C."/>
            <person name="Arnold A.E."/>
            <person name="Porras-Alfaro A."/>
        </authorList>
    </citation>
    <scope>NUCLEOTIDE SEQUENCE [LARGE SCALE GENOMIC DNA]</scope>
    <source>
        <strain evidence="8 9">AZ0501</strain>
    </source>
</reference>
<evidence type="ECO:0000313" key="8">
    <source>
        <dbReference type="EMBL" id="OZJ01589.1"/>
    </source>
</evidence>
<feature type="region of interest" description="Disordered" evidence="6">
    <location>
        <begin position="587"/>
        <end position="635"/>
    </location>
</feature>
<feature type="compositionally biased region" description="Polar residues" evidence="6">
    <location>
        <begin position="713"/>
        <end position="722"/>
    </location>
</feature>
<evidence type="ECO:0000313" key="9">
    <source>
        <dbReference type="Proteomes" id="UP000242875"/>
    </source>
</evidence>
<evidence type="ECO:0000256" key="2">
    <source>
        <dbReference type="ARBA" id="ARBA00022801"/>
    </source>
</evidence>
<feature type="compositionally biased region" description="Polar residues" evidence="6">
    <location>
        <begin position="591"/>
        <end position="610"/>
    </location>
</feature>
<dbReference type="GO" id="GO:0046036">
    <property type="term" value="P:CTP metabolic process"/>
    <property type="evidence" value="ECO:0007669"/>
    <property type="project" value="TreeGrafter"/>
</dbReference>
<dbReference type="Pfam" id="PF01150">
    <property type="entry name" value="GDA1_CD39"/>
    <property type="match status" value="1"/>
</dbReference>
<feature type="region of interest" description="Disordered" evidence="6">
    <location>
        <begin position="651"/>
        <end position="730"/>
    </location>
</feature>
<feature type="active site" description="Proton acceptor" evidence="3">
    <location>
        <position position="25"/>
    </location>
</feature>